<sequence length="170" mass="18959">VWEHRDVILPLPLSSLCALRALQRLSVRGDVPLVDLIYLDSAHEKGETLLEMVQAFRLLRGGGVLLGDDLDWPAVQGDLHQFLQTLDPAACCGAEDDLLSSIPGLHFCVQSGRGYWILDSKPRQWLVRKSGRSESTDLRSLQQSMQGEVRGKLRAQGFWGYSGCYDKKPP</sequence>
<dbReference type="InterPro" id="IPR029063">
    <property type="entry name" value="SAM-dependent_MTases_sf"/>
</dbReference>
<name>A0A812V084_9DINO</name>
<accession>A0A812V084</accession>
<dbReference type="EMBL" id="CAJNDS010002823">
    <property type="protein sequence ID" value="CAE7610167.1"/>
    <property type="molecule type" value="Genomic_DNA"/>
</dbReference>
<dbReference type="OrthoDB" id="440857at2759"/>
<protein>
    <submittedName>
        <fullName evidence="1">Uncharacterized protein</fullName>
    </submittedName>
</protein>
<dbReference type="Gene3D" id="3.40.50.150">
    <property type="entry name" value="Vaccinia Virus protein VP39"/>
    <property type="match status" value="1"/>
</dbReference>
<comment type="caution">
    <text evidence="1">The sequence shown here is derived from an EMBL/GenBank/DDBJ whole genome shotgun (WGS) entry which is preliminary data.</text>
</comment>
<evidence type="ECO:0000313" key="1">
    <source>
        <dbReference type="EMBL" id="CAE7610167.1"/>
    </source>
</evidence>
<gene>
    <name evidence="1" type="ORF">SNAT2548_LOCUS34689</name>
</gene>
<reference evidence="1" key="1">
    <citation type="submission" date="2021-02" db="EMBL/GenBank/DDBJ databases">
        <authorList>
            <person name="Dougan E. K."/>
            <person name="Rhodes N."/>
            <person name="Thang M."/>
            <person name="Chan C."/>
        </authorList>
    </citation>
    <scope>NUCLEOTIDE SEQUENCE</scope>
</reference>
<feature type="non-terminal residue" evidence="1">
    <location>
        <position position="170"/>
    </location>
</feature>
<dbReference type="Proteomes" id="UP000604046">
    <property type="component" value="Unassembled WGS sequence"/>
</dbReference>
<dbReference type="AlphaFoldDB" id="A0A812V084"/>
<organism evidence="1 2">
    <name type="scientific">Symbiodinium natans</name>
    <dbReference type="NCBI Taxonomy" id="878477"/>
    <lineage>
        <taxon>Eukaryota</taxon>
        <taxon>Sar</taxon>
        <taxon>Alveolata</taxon>
        <taxon>Dinophyceae</taxon>
        <taxon>Suessiales</taxon>
        <taxon>Symbiodiniaceae</taxon>
        <taxon>Symbiodinium</taxon>
    </lineage>
</organism>
<evidence type="ECO:0000313" key="2">
    <source>
        <dbReference type="Proteomes" id="UP000604046"/>
    </source>
</evidence>
<keyword evidence="2" id="KW-1185">Reference proteome</keyword>
<proteinExistence type="predicted"/>